<sequence length="70" mass="7890">MDEAFGLALQKAVPFSARVNPRLAPSACTRANKLRTTIIEGSHPLTVIIKVKTHQVQRRELELETFHSHE</sequence>
<keyword evidence="2" id="KW-1185">Reference proteome</keyword>
<protein>
    <submittedName>
        <fullName evidence="1">Uncharacterized protein</fullName>
    </submittedName>
</protein>
<accession>B9SJ96</accession>
<gene>
    <name evidence="1" type="ORF">RCOM_1479030</name>
</gene>
<dbReference type="AlphaFoldDB" id="B9SJ96"/>
<name>B9SJ96_RICCO</name>
<evidence type="ECO:0000313" key="2">
    <source>
        <dbReference type="Proteomes" id="UP000008311"/>
    </source>
</evidence>
<dbReference type="Proteomes" id="UP000008311">
    <property type="component" value="Unassembled WGS sequence"/>
</dbReference>
<organism evidence="1 2">
    <name type="scientific">Ricinus communis</name>
    <name type="common">Castor bean</name>
    <dbReference type="NCBI Taxonomy" id="3988"/>
    <lineage>
        <taxon>Eukaryota</taxon>
        <taxon>Viridiplantae</taxon>
        <taxon>Streptophyta</taxon>
        <taxon>Embryophyta</taxon>
        <taxon>Tracheophyta</taxon>
        <taxon>Spermatophyta</taxon>
        <taxon>Magnoliopsida</taxon>
        <taxon>eudicotyledons</taxon>
        <taxon>Gunneridae</taxon>
        <taxon>Pentapetalae</taxon>
        <taxon>rosids</taxon>
        <taxon>fabids</taxon>
        <taxon>Malpighiales</taxon>
        <taxon>Euphorbiaceae</taxon>
        <taxon>Acalyphoideae</taxon>
        <taxon>Acalypheae</taxon>
        <taxon>Ricinus</taxon>
    </lineage>
</organism>
<dbReference type="EMBL" id="EQ973982">
    <property type="protein sequence ID" value="EEF36342.1"/>
    <property type="molecule type" value="Genomic_DNA"/>
</dbReference>
<proteinExistence type="predicted"/>
<evidence type="ECO:0000313" key="1">
    <source>
        <dbReference type="EMBL" id="EEF36342.1"/>
    </source>
</evidence>
<reference evidence="2" key="1">
    <citation type="journal article" date="2010" name="Nat. Biotechnol.">
        <title>Draft genome sequence of the oilseed species Ricinus communis.</title>
        <authorList>
            <person name="Chan A.P."/>
            <person name="Crabtree J."/>
            <person name="Zhao Q."/>
            <person name="Lorenzi H."/>
            <person name="Orvis J."/>
            <person name="Puiu D."/>
            <person name="Melake-Berhan A."/>
            <person name="Jones K.M."/>
            <person name="Redman J."/>
            <person name="Chen G."/>
            <person name="Cahoon E.B."/>
            <person name="Gedil M."/>
            <person name="Stanke M."/>
            <person name="Haas B.J."/>
            <person name="Wortman J.R."/>
            <person name="Fraser-Liggett C.M."/>
            <person name="Ravel J."/>
            <person name="Rabinowicz P.D."/>
        </authorList>
    </citation>
    <scope>NUCLEOTIDE SEQUENCE [LARGE SCALE GENOMIC DNA]</scope>
    <source>
        <strain evidence="2">cv. Hale</strain>
    </source>
</reference>
<dbReference type="InParanoid" id="B9SJ96"/>